<evidence type="ECO:0000313" key="1">
    <source>
        <dbReference type="EMBL" id="TXC89599.1"/>
    </source>
</evidence>
<dbReference type="AlphaFoldDB" id="A0A5C6VXD7"/>
<name>A0A5C6VXD7_9BACI</name>
<dbReference type="EMBL" id="VOQF01000009">
    <property type="protein sequence ID" value="TXC89599.1"/>
    <property type="molecule type" value="Genomic_DNA"/>
</dbReference>
<reference evidence="1 2" key="1">
    <citation type="journal article" date="2005" name="Int. J. Syst. Evol. Microbiol.">
        <title>Bacillus litoralis sp. nov., isolated from a tidal flat of the Yellow Sea in Korea.</title>
        <authorList>
            <person name="Yoon J.H."/>
            <person name="Oh T.K."/>
        </authorList>
    </citation>
    <scope>NUCLEOTIDE SEQUENCE [LARGE SCALE GENOMIC DNA]</scope>
    <source>
        <strain evidence="1 2">SW-211</strain>
    </source>
</reference>
<dbReference type="OrthoDB" id="9807346at2"/>
<dbReference type="Proteomes" id="UP000321363">
    <property type="component" value="Unassembled WGS sequence"/>
</dbReference>
<sequence length="65" mass="7576">MMVKELSYMNEAPINCIKCKHFYVTWDSRFPNGCRAYGFKSANRPAITVKQSSGMSCLKYEMKRK</sequence>
<proteinExistence type="predicted"/>
<evidence type="ECO:0000313" key="2">
    <source>
        <dbReference type="Proteomes" id="UP000321363"/>
    </source>
</evidence>
<accession>A0A5C6VXD7</accession>
<comment type="caution">
    <text evidence="1">The sequence shown here is derived from an EMBL/GenBank/DDBJ whole genome shotgun (WGS) entry which is preliminary data.</text>
</comment>
<gene>
    <name evidence="1" type="ORF">FS935_16335</name>
</gene>
<protein>
    <submittedName>
        <fullName evidence="1">Uracil-DNA glycosylase</fullName>
    </submittedName>
</protein>
<keyword evidence="2" id="KW-1185">Reference proteome</keyword>
<organism evidence="1 2">
    <name type="scientific">Metabacillus litoralis</name>
    <dbReference type="NCBI Taxonomy" id="152268"/>
    <lineage>
        <taxon>Bacteria</taxon>
        <taxon>Bacillati</taxon>
        <taxon>Bacillota</taxon>
        <taxon>Bacilli</taxon>
        <taxon>Bacillales</taxon>
        <taxon>Bacillaceae</taxon>
        <taxon>Metabacillus</taxon>
    </lineage>
</organism>